<keyword evidence="2" id="KW-1185">Reference proteome</keyword>
<dbReference type="AlphaFoldDB" id="A0AAV5TW91"/>
<organism evidence="1 2">
    <name type="scientific">Pristionchus entomophagus</name>
    <dbReference type="NCBI Taxonomy" id="358040"/>
    <lineage>
        <taxon>Eukaryota</taxon>
        <taxon>Metazoa</taxon>
        <taxon>Ecdysozoa</taxon>
        <taxon>Nematoda</taxon>
        <taxon>Chromadorea</taxon>
        <taxon>Rhabditida</taxon>
        <taxon>Rhabditina</taxon>
        <taxon>Diplogasteromorpha</taxon>
        <taxon>Diplogasteroidea</taxon>
        <taxon>Neodiplogasteridae</taxon>
        <taxon>Pristionchus</taxon>
    </lineage>
</organism>
<dbReference type="Proteomes" id="UP001432027">
    <property type="component" value="Unassembled WGS sequence"/>
</dbReference>
<feature type="non-terminal residue" evidence="1">
    <location>
        <position position="1"/>
    </location>
</feature>
<reference evidence="1" key="1">
    <citation type="submission" date="2023-10" db="EMBL/GenBank/DDBJ databases">
        <title>Genome assembly of Pristionchus species.</title>
        <authorList>
            <person name="Yoshida K."/>
            <person name="Sommer R.J."/>
        </authorList>
    </citation>
    <scope>NUCLEOTIDE SEQUENCE</scope>
    <source>
        <strain evidence="1">RS0144</strain>
    </source>
</reference>
<dbReference type="EMBL" id="BTSX01000005">
    <property type="protein sequence ID" value="GMS98520.1"/>
    <property type="molecule type" value="Genomic_DNA"/>
</dbReference>
<accession>A0AAV5TW91</accession>
<sequence length="73" mass="8192">LDELFLRREGLLGQHFAHSSGVLAVGIISKHILDSGDNDFRFVEVELVDDLNESIVLHHSSVSHLVTEDRNEN</sequence>
<name>A0AAV5TW91_9BILA</name>
<proteinExistence type="predicted"/>
<evidence type="ECO:0000313" key="1">
    <source>
        <dbReference type="EMBL" id="GMS98520.1"/>
    </source>
</evidence>
<comment type="caution">
    <text evidence="1">The sequence shown here is derived from an EMBL/GenBank/DDBJ whole genome shotgun (WGS) entry which is preliminary data.</text>
</comment>
<evidence type="ECO:0000313" key="2">
    <source>
        <dbReference type="Proteomes" id="UP001432027"/>
    </source>
</evidence>
<protein>
    <submittedName>
        <fullName evidence="1">Uncharacterized protein</fullName>
    </submittedName>
</protein>
<feature type="non-terminal residue" evidence="1">
    <location>
        <position position="73"/>
    </location>
</feature>
<gene>
    <name evidence="1" type="ORF">PENTCL1PPCAC_20695</name>
</gene>